<reference evidence="1" key="1">
    <citation type="submission" date="2013-12" db="EMBL/GenBank/DDBJ databases">
        <title>A Varibaculum cambriense genome reconstructed from a premature infant gut community with otherwise low bacterial novelty that shifts toward anaerobic metabolism during the third week of life.</title>
        <authorList>
            <person name="Brown C.T."/>
            <person name="Sharon I."/>
            <person name="Thomas B.C."/>
            <person name="Castelle C.J."/>
            <person name="Morowitz M.J."/>
            <person name="Banfield J.F."/>
        </authorList>
    </citation>
    <scope>NUCLEOTIDE SEQUENCE</scope>
</reference>
<feature type="non-terminal residue" evidence="1">
    <location>
        <position position="54"/>
    </location>
</feature>
<proteinExistence type="predicted"/>
<name>W1XQP6_9ZZZZ</name>
<dbReference type="GO" id="GO:0016874">
    <property type="term" value="F:ligase activity"/>
    <property type="evidence" value="ECO:0007669"/>
    <property type="project" value="UniProtKB-KW"/>
</dbReference>
<protein>
    <submittedName>
        <fullName evidence="1">AMP-dependent synthetase and ligase</fullName>
    </submittedName>
</protein>
<keyword evidence="1" id="KW-0436">Ligase</keyword>
<organism evidence="1">
    <name type="scientific">human gut metagenome</name>
    <dbReference type="NCBI Taxonomy" id="408170"/>
    <lineage>
        <taxon>unclassified sequences</taxon>
        <taxon>metagenomes</taxon>
        <taxon>organismal metagenomes</taxon>
    </lineage>
</organism>
<sequence>MTIIERLQQYKELEPHKIALIVDDIQYTYGELYDAILSVDINNTSHIVNLTQSK</sequence>
<dbReference type="EMBL" id="AZMM01012854">
    <property type="protein sequence ID" value="ETJ32698.1"/>
    <property type="molecule type" value="Genomic_DNA"/>
</dbReference>
<gene>
    <name evidence="1" type="ORF">Q604_UNBC12854G0001</name>
</gene>
<dbReference type="AlphaFoldDB" id="W1XQP6"/>
<accession>W1XQP6</accession>
<evidence type="ECO:0000313" key="1">
    <source>
        <dbReference type="EMBL" id="ETJ32698.1"/>
    </source>
</evidence>
<comment type="caution">
    <text evidence="1">The sequence shown here is derived from an EMBL/GenBank/DDBJ whole genome shotgun (WGS) entry which is preliminary data.</text>
</comment>